<feature type="transmembrane region" description="Helical" evidence="2">
    <location>
        <begin position="121"/>
        <end position="142"/>
    </location>
</feature>
<protein>
    <submittedName>
        <fullName evidence="5">Uncharacterized protein LOC107271317 isoform X1</fullName>
    </submittedName>
</protein>
<keyword evidence="4" id="KW-1185">Reference proteome</keyword>
<feature type="signal peptide" evidence="3">
    <location>
        <begin position="1"/>
        <end position="20"/>
    </location>
</feature>
<keyword evidence="2" id="KW-1133">Transmembrane helix</keyword>
<accession>A0AAJ7RNV4</accession>
<keyword evidence="2" id="KW-0472">Membrane</keyword>
<feature type="chain" id="PRO_5042576740" evidence="3">
    <location>
        <begin position="21"/>
        <end position="176"/>
    </location>
</feature>
<gene>
    <name evidence="5" type="primary">LOC107271317</name>
</gene>
<reference evidence="5" key="1">
    <citation type="submission" date="2025-08" db="UniProtKB">
        <authorList>
            <consortium name="RefSeq"/>
        </authorList>
    </citation>
    <scope>IDENTIFICATION</scope>
</reference>
<organism evidence="4 5">
    <name type="scientific">Cephus cinctus</name>
    <name type="common">Wheat stem sawfly</name>
    <dbReference type="NCBI Taxonomy" id="211228"/>
    <lineage>
        <taxon>Eukaryota</taxon>
        <taxon>Metazoa</taxon>
        <taxon>Ecdysozoa</taxon>
        <taxon>Arthropoda</taxon>
        <taxon>Hexapoda</taxon>
        <taxon>Insecta</taxon>
        <taxon>Pterygota</taxon>
        <taxon>Neoptera</taxon>
        <taxon>Endopterygota</taxon>
        <taxon>Hymenoptera</taxon>
        <taxon>Cephoidea</taxon>
        <taxon>Cephidae</taxon>
        <taxon>Cephus</taxon>
    </lineage>
</organism>
<evidence type="ECO:0000313" key="4">
    <source>
        <dbReference type="Proteomes" id="UP000694920"/>
    </source>
</evidence>
<dbReference type="AlphaFoldDB" id="A0AAJ7RNV4"/>
<sequence length="176" mass="19758">MWNTEIYCLVGLALLVPAYGAATEQQHSCNKIKDPYTRRIEHYLPENNVRSLKSCNATLLTPQCSVNERCIQNGGKGLCDCIRGYERLNENCVPKPPPEVLPTDTTTVEDDPQPASGGNSVAAGLLIPTFLIVLGVLIFFGARRYKWVQRFREYRQNRYGNVLVTRDDDDDDPPIA</sequence>
<proteinExistence type="predicted"/>
<dbReference type="GeneID" id="107271317"/>
<keyword evidence="3" id="KW-0732">Signal</keyword>
<evidence type="ECO:0000313" key="5">
    <source>
        <dbReference type="RefSeq" id="XP_024944379.1"/>
    </source>
</evidence>
<feature type="region of interest" description="Disordered" evidence="1">
    <location>
        <begin position="95"/>
        <end position="116"/>
    </location>
</feature>
<evidence type="ECO:0000256" key="3">
    <source>
        <dbReference type="SAM" id="SignalP"/>
    </source>
</evidence>
<dbReference type="RefSeq" id="XP_024944379.1">
    <property type="nucleotide sequence ID" value="XM_025088611.1"/>
</dbReference>
<keyword evidence="2" id="KW-0812">Transmembrane</keyword>
<evidence type="ECO:0000256" key="1">
    <source>
        <dbReference type="SAM" id="MobiDB-lite"/>
    </source>
</evidence>
<name>A0AAJ7RNV4_CEPCN</name>
<evidence type="ECO:0000256" key="2">
    <source>
        <dbReference type="SAM" id="Phobius"/>
    </source>
</evidence>
<dbReference type="Proteomes" id="UP000694920">
    <property type="component" value="Unplaced"/>
</dbReference>